<dbReference type="EMBL" id="JACOPN010000008">
    <property type="protein sequence ID" value="MBC5717885.1"/>
    <property type="molecule type" value="Genomic_DNA"/>
</dbReference>
<comment type="caution">
    <text evidence="2">The sequence shown here is derived from an EMBL/GenBank/DDBJ whole genome shotgun (WGS) entry which is preliminary data.</text>
</comment>
<evidence type="ECO:0000313" key="3">
    <source>
        <dbReference type="Proteomes" id="UP000602260"/>
    </source>
</evidence>
<organism evidence="2 3">
    <name type="scientific">Flintibacter faecis</name>
    <dbReference type="NCBI Taxonomy" id="2763047"/>
    <lineage>
        <taxon>Bacteria</taxon>
        <taxon>Bacillati</taxon>
        <taxon>Bacillota</taxon>
        <taxon>Clostridia</taxon>
        <taxon>Eubacteriales</taxon>
        <taxon>Flintibacter</taxon>
    </lineage>
</organism>
<keyword evidence="1" id="KW-0175">Coiled coil</keyword>
<keyword evidence="3" id="KW-1185">Reference proteome</keyword>
<gene>
    <name evidence="2" type="ORF">H8S55_11265</name>
</gene>
<accession>A0A8J6MBH9</accession>
<sequence length="481" mass="53621">MGEPEKYIPVANVDELIRTTISDRMSWKLYKDCIGKTKAEWRDCKTLFDRACMESLCEEVSEKLGCPLEIASENVERFVKRAGSLIQEGDIDSDVLAQIALNHDALRTQCEAAVKSQWLATHAEEIATAQSEIDQKHKDAADAEAAYKKLLADTSKAQSKLDSILKKIEEYEALGANTVQAIRDKIGLAQQDMTGFIAELSTFMPQQSVQGGSANRWTFTPGEVCHSMDNLEGCSSWKDTFELLCDNLQLAGIGSQWTTMLSSFLYSSYLNRMPLLLAGPNAKAIADALSMTICGQKVDLLKCYGEQDSEAISSFVESDMVAVQNPFHPDWVSCISHPNNGFALWLHPFTEDLQIEPRSLYHYAYPVFTECFVDQLPSAENMDAGQETVKYDEFKPDPKYRAKVGPVKKLGLSRLMLNRLEKVLADAKCMGAISDTSMECLFGMLPMCVLSGKQEALAELLDSEKNIKSEVQAELQRYIEE</sequence>
<evidence type="ECO:0000313" key="2">
    <source>
        <dbReference type="EMBL" id="MBC5717885.1"/>
    </source>
</evidence>
<evidence type="ECO:0000256" key="1">
    <source>
        <dbReference type="SAM" id="Coils"/>
    </source>
</evidence>
<dbReference type="AlphaFoldDB" id="A0A8J6MBH9"/>
<dbReference type="RefSeq" id="WP_186879042.1">
    <property type="nucleotide sequence ID" value="NZ_JACOPN010000008.1"/>
</dbReference>
<dbReference type="Proteomes" id="UP000602260">
    <property type="component" value="Unassembled WGS sequence"/>
</dbReference>
<name>A0A8J6MBH9_9FIRM</name>
<proteinExistence type="predicted"/>
<feature type="coiled-coil region" evidence="1">
    <location>
        <begin position="126"/>
        <end position="174"/>
    </location>
</feature>
<protein>
    <submittedName>
        <fullName evidence="2">Uncharacterized protein</fullName>
    </submittedName>
</protein>
<reference evidence="2" key="1">
    <citation type="submission" date="2020-08" db="EMBL/GenBank/DDBJ databases">
        <title>Genome public.</title>
        <authorList>
            <person name="Liu C."/>
            <person name="Sun Q."/>
        </authorList>
    </citation>
    <scope>NUCLEOTIDE SEQUENCE</scope>
    <source>
        <strain evidence="2">BX5</strain>
    </source>
</reference>